<evidence type="ECO:0000259" key="3">
    <source>
        <dbReference type="Pfam" id="PF02449"/>
    </source>
</evidence>
<sequence length="468" mass="54377">MNDIFYVKASTSKKYIDLRPIIDDKTVLKNPHKGWYYHYIDNGKSSPLYRDKLDASDHFEKFPGMNHLYLRVDWCDIEPQEGIFEWEWIDEIINVWAIYGYKFSFRVCCYEPYLTYATPEWVRLAGARGEYFPSLKDDVWDNPNEKLWEPDYGDPIFLNKLENMLSEFGKKYNGHPLVEFVDIGTYGTWGEGHRYAGGCAFDAIDVLRKHVDLHLKYFSDTTLILNDDMIDTACRAEGEEAAKTFMYYCIGKGIGARDDSICVKYYSDTFGYDTLSLQCFFEEAYKNAPVDLEFAHYRVVDSAIFKEGLAFVEALKNAHASYAGFHGYLHPWIDERHALTEYIANRLGYWYFITGIDLPECVCGTKTVMKLYVENHGWAKAYNSYTLKICAINENAKYELFSCEGINLHWENKHTETIILNFKNVPKGKYKLALGLYEGEIPIKLAIKNENWNCGMYELCDFSVGELL</sequence>
<accession>A0A9D5M3L1</accession>
<organism evidence="5 6">
    <name type="scientific">Ructibacterium gallinarum</name>
    <dbReference type="NCBI Taxonomy" id="2779355"/>
    <lineage>
        <taxon>Bacteria</taxon>
        <taxon>Bacillati</taxon>
        <taxon>Bacillota</taxon>
        <taxon>Clostridia</taxon>
        <taxon>Eubacteriales</taxon>
        <taxon>Oscillospiraceae</taxon>
        <taxon>Ructibacterium</taxon>
    </lineage>
</organism>
<evidence type="ECO:0000256" key="2">
    <source>
        <dbReference type="ARBA" id="ARBA00023295"/>
    </source>
</evidence>
<comment type="caution">
    <text evidence="5">The sequence shown here is derived from an EMBL/GenBank/DDBJ whole genome shotgun (WGS) entry which is preliminary data.</text>
</comment>
<dbReference type="Pfam" id="PF16116">
    <property type="entry name" value="DUF4832"/>
    <property type="match status" value="1"/>
</dbReference>
<evidence type="ECO:0000259" key="4">
    <source>
        <dbReference type="Pfam" id="PF16116"/>
    </source>
</evidence>
<dbReference type="Gene3D" id="3.20.20.80">
    <property type="entry name" value="Glycosidases"/>
    <property type="match status" value="1"/>
</dbReference>
<dbReference type="RefSeq" id="WP_226393440.1">
    <property type="nucleotide sequence ID" value="NZ_JADCKB010000026.1"/>
</dbReference>
<dbReference type="AlphaFoldDB" id="A0A9D5M3L1"/>
<reference evidence="5" key="1">
    <citation type="submission" date="2020-10" db="EMBL/GenBank/DDBJ databases">
        <title>ChiBAC.</title>
        <authorList>
            <person name="Zenner C."/>
            <person name="Hitch T.C.A."/>
            <person name="Clavel T."/>
        </authorList>
    </citation>
    <scope>NUCLEOTIDE SEQUENCE</scope>
    <source>
        <strain evidence="5">DSM 107454</strain>
    </source>
</reference>
<proteinExistence type="predicted"/>
<dbReference type="GO" id="GO:0004565">
    <property type="term" value="F:beta-galactosidase activity"/>
    <property type="evidence" value="ECO:0007669"/>
    <property type="project" value="InterPro"/>
</dbReference>
<dbReference type="InterPro" id="IPR032267">
    <property type="entry name" value="DUF4832"/>
</dbReference>
<name>A0A9D5M3L1_9FIRM</name>
<feature type="domain" description="DUF4832" evidence="4">
    <location>
        <begin position="311"/>
        <end position="439"/>
    </location>
</feature>
<dbReference type="Pfam" id="PF02449">
    <property type="entry name" value="Glyco_hydro_42"/>
    <property type="match status" value="1"/>
</dbReference>
<dbReference type="GO" id="GO:0009341">
    <property type="term" value="C:beta-galactosidase complex"/>
    <property type="evidence" value="ECO:0007669"/>
    <property type="project" value="InterPro"/>
</dbReference>
<dbReference type="SUPFAM" id="SSF51445">
    <property type="entry name" value="(Trans)glycosidases"/>
    <property type="match status" value="1"/>
</dbReference>
<protein>
    <submittedName>
        <fullName evidence="5">DUF4832 domain-containing protein</fullName>
    </submittedName>
</protein>
<gene>
    <name evidence="5" type="ORF">INF28_10550</name>
</gene>
<evidence type="ECO:0000313" key="6">
    <source>
        <dbReference type="Proteomes" id="UP000806542"/>
    </source>
</evidence>
<dbReference type="InterPro" id="IPR017853">
    <property type="entry name" value="GH"/>
</dbReference>
<evidence type="ECO:0000313" key="5">
    <source>
        <dbReference type="EMBL" id="MBE5040898.1"/>
    </source>
</evidence>
<dbReference type="Proteomes" id="UP000806542">
    <property type="component" value="Unassembled WGS sequence"/>
</dbReference>
<keyword evidence="6" id="KW-1185">Reference proteome</keyword>
<dbReference type="InterPro" id="IPR013529">
    <property type="entry name" value="Glyco_hydro_42_N"/>
</dbReference>
<dbReference type="GO" id="GO:0005975">
    <property type="term" value="P:carbohydrate metabolic process"/>
    <property type="evidence" value="ECO:0007669"/>
    <property type="project" value="InterPro"/>
</dbReference>
<keyword evidence="2" id="KW-0326">Glycosidase</keyword>
<feature type="domain" description="Glycoside hydrolase family 42 N-terminal" evidence="3">
    <location>
        <begin position="72"/>
        <end position="183"/>
    </location>
</feature>
<dbReference type="EMBL" id="JADCKB010000026">
    <property type="protein sequence ID" value="MBE5040898.1"/>
    <property type="molecule type" value="Genomic_DNA"/>
</dbReference>
<keyword evidence="1" id="KW-0378">Hydrolase</keyword>
<evidence type="ECO:0000256" key="1">
    <source>
        <dbReference type="ARBA" id="ARBA00022801"/>
    </source>
</evidence>